<organism evidence="1 2">
    <name type="scientific">Bodo saltans</name>
    <name type="common">Flagellated protozoan</name>
    <dbReference type="NCBI Taxonomy" id="75058"/>
    <lineage>
        <taxon>Eukaryota</taxon>
        <taxon>Discoba</taxon>
        <taxon>Euglenozoa</taxon>
        <taxon>Kinetoplastea</taxon>
        <taxon>Metakinetoplastina</taxon>
        <taxon>Eubodonida</taxon>
        <taxon>Bodonidae</taxon>
        <taxon>Bodo</taxon>
    </lineage>
</organism>
<dbReference type="OrthoDB" id="245689at2759"/>
<accession>A0A0S4JW91</accession>
<dbReference type="Proteomes" id="UP000051952">
    <property type="component" value="Unassembled WGS sequence"/>
</dbReference>
<name>A0A0S4JW91_BODSA</name>
<protein>
    <submittedName>
        <fullName evidence="1">GPI-anchored surface protein, putative</fullName>
    </submittedName>
</protein>
<keyword evidence="2" id="KW-1185">Reference proteome</keyword>
<gene>
    <name evidence="1" type="ORF">BSAL_42680</name>
</gene>
<dbReference type="VEuPathDB" id="TriTrypDB:BSAL_42680"/>
<sequence length="253" mass="27904">MSTSAPVFEPANLKLWDIPKLFWKMATFCQDEELFSLLLVNQRFHTLSAHDHVWKEILHRYNLHALLSFPLRKSLRNYFLEDILTTRALHGRYDFEAQLSSAATFDRHSPYNITSAVLIASTATLGNQLHAMGRCQLMISYRSGSVEVLQGCLRFSGVRKCFIFCSSVFGAPIRGPVFTVAIALAKRKWANQSAASLQAHQGGLRLVMTPVLTEGKCKGSLITETDIVAVSRPPPDAVAQSAALAARASAVGL</sequence>
<dbReference type="OMA" id="KWANQSA"/>
<dbReference type="EMBL" id="CYKH01002151">
    <property type="protein sequence ID" value="CUG93398.1"/>
    <property type="molecule type" value="Genomic_DNA"/>
</dbReference>
<evidence type="ECO:0000313" key="2">
    <source>
        <dbReference type="Proteomes" id="UP000051952"/>
    </source>
</evidence>
<dbReference type="AlphaFoldDB" id="A0A0S4JW91"/>
<reference evidence="2" key="1">
    <citation type="submission" date="2015-09" db="EMBL/GenBank/DDBJ databases">
        <authorList>
            <consortium name="Pathogen Informatics"/>
        </authorList>
    </citation>
    <scope>NUCLEOTIDE SEQUENCE [LARGE SCALE GENOMIC DNA]</scope>
    <source>
        <strain evidence="2">Lake Konstanz</strain>
    </source>
</reference>
<evidence type="ECO:0000313" key="1">
    <source>
        <dbReference type="EMBL" id="CUG93398.1"/>
    </source>
</evidence>
<proteinExistence type="predicted"/>